<protein>
    <recommendedName>
        <fullName evidence="2">Reverse transcriptase domain-containing protein</fullName>
    </recommendedName>
</protein>
<keyword evidence="1" id="KW-0238">DNA-binding</keyword>
<dbReference type="Gene3D" id="1.10.150.130">
    <property type="match status" value="1"/>
</dbReference>
<dbReference type="InterPro" id="IPR052055">
    <property type="entry name" value="Hepadnavirus_pol/RT"/>
</dbReference>
<evidence type="ECO:0000313" key="3">
    <source>
        <dbReference type="EMBL" id="KAG1301142.1"/>
    </source>
</evidence>
<dbReference type="Proteomes" id="UP000716291">
    <property type="component" value="Unassembled WGS sequence"/>
</dbReference>
<sequence length="626" mass="71273">MEGVPALREIIEKDDYLCKIDLKDAYVVVPIHPESQDFLSFQNQGIVYRYTSLAFGLSVAPRVFSKIMRHAIEPLRKEGIRLVYYLDDICIMAKTKPEMNLLTRRIRIHLEKLGFIINYAKSSLGPVKSQEFLGFQFKTKIMEISVPREALLHIRYLQRDLASSLQQTHQDWEAICKLSSTSQEELHWWENFVCQKNGLPIQKIAHATPKVIIHVDASNTGWGISSPLVTTSGFWTQEEVQQSINVRELKAILFAIQLHARKCENSTIKIFSDNMTALKYTTKSGGTASEVLQDLAIRIQELSQQHTSGYVEQNKKTPLRITNSEKDVQQDSTTMGPTTTGCIRSETQQTTSKLLVTSLGSGSDSGQRLSAELEDKGTILVPAMEANPTCLETSKGAEIETSGIGDPFMAEPVLVPNDPEDETHRFTNNLETEQQMVFSRMAIIHNYRVANGLDGKTIQFLNKKIRTSTQRMYDTGWIRWTAWCQDNNKKALEYNPRNVLAFLVDHQHYSSNHLNTLRSAIASVFTIIHEQQTPIADQPIIKDFFAAKRKSNVSIPKKHQLFTWDIAILINYIKDKLTPTVNLSLQQLQLKTILLLCMATMWRPRSDIGRLQFRDIHIVVFTHVIK</sequence>
<dbReference type="AlphaFoldDB" id="A0A9P6WXW7"/>
<dbReference type="EMBL" id="JAANQT010003339">
    <property type="protein sequence ID" value="KAG1301142.1"/>
    <property type="molecule type" value="Genomic_DNA"/>
</dbReference>
<dbReference type="InterPro" id="IPR000477">
    <property type="entry name" value="RT_dom"/>
</dbReference>
<reference evidence="3" key="1">
    <citation type="journal article" date="2020" name="Microb. Genom.">
        <title>Genetic diversity of clinical and environmental Mucorales isolates obtained from an investigation of mucormycosis cases among solid organ transplant recipients.</title>
        <authorList>
            <person name="Nguyen M.H."/>
            <person name="Kaul D."/>
            <person name="Muto C."/>
            <person name="Cheng S.J."/>
            <person name="Richter R.A."/>
            <person name="Bruno V.M."/>
            <person name="Liu G."/>
            <person name="Beyhan S."/>
            <person name="Sundermann A.J."/>
            <person name="Mounaud S."/>
            <person name="Pasculle A.W."/>
            <person name="Nierman W.C."/>
            <person name="Driscoll E."/>
            <person name="Cumbie R."/>
            <person name="Clancy C.J."/>
            <person name="Dupont C.L."/>
        </authorList>
    </citation>
    <scope>NUCLEOTIDE SEQUENCE</scope>
    <source>
        <strain evidence="3">GL11</strain>
    </source>
</reference>
<dbReference type="CDD" id="cd09275">
    <property type="entry name" value="RNase_HI_RT_DIRS1"/>
    <property type="match status" value="1"/>
</dbReference>
<dbReference type="PANTHER" id="PTHR33050:SF7">
    <property type="entry name" value="RIBONUCLEASE H"/>
    <property type="match status" value="1"/>
</dbReference>
<keyword evidence="4" id="KW-1185">Reference proteome</keyword>
<dbReference type="Pfam" id="PF00078">
    <property type="entry name" value="RVT_1"/>
    <property type="match status" value="1"/>
</dbReference>
<comment type="caution">
    <text evidence="3">The sequence shown here is derived from an EMBL/GenBank/DDBJ whole genome shotgun (WGS) entry which is preliminary data.</text>
</comment>
<accession>A0A9P6WXW7</accession>
<name>A0A9P6WXW7_RHIOR</name>
<dbReference type="Gene3D" id="3.10.10.10">
    <property type="entry name" value="HIV Type 1 Reverse Transcriptase, subunit A, domain 1"/>
    <property type="match status" value="1"/>
</dbReference>
<dbReference type="SUPFAM" id="SSF56672">
    <property type="entry name" value="DNA/RNA polymerases"/>
    <property type="match status" value="1"/>
</dbReference>
<evidence type="ECO:0000259" key="2">
    <source>
        <dbReference type="PROSITE" id="PS50878"/>
    </source>
</evidence>
<gene>
    <name evidence="3" type="ORF">G6F64_012066</name>
</gene>
<dbReference type="GO" id="GO:0003677">
    <property type="term" value="F:DNA binding"/>
    <property type="evidence" value="ECO:0007669"/>
    <property type="project" value="UniProtKB-KW"/>
</dbReference>
<dbReference type="InterPro" id="IPR043502">
    <property type="entry name" value="DNA/RNA_pol_sf"/>
</dbReference>
<dbReference type="PROSITE" id="PS50878">
    <property type="entry name" value="RT_POL"/>
    <property type="match status" value="1"/>
</dbReference>
<evidence type="ECO:0000256" key="1">
    <source>
        <dbReference type="ARBA" id="ARBA00023125"/>
    </source>
</evidence>
<dbReference type="PANTHER" id="PTHR33050">
    <property type="entry name" value="REVERSE TRANSCRIPTASE DOMAIN-CONTAINING PROTEIN"/>
    <property type="match status" value="1"/>
</dbReference>
<dbReference type="OrthoDB" id="2212228at2759"/>
<proteinExistence type="predicted"/>
<dbReference type="InterPro" id="IPR010998">
    <property type="entry name" value="Integrase_recombinase_N"/>
</dbReference>
<dbReference type="Gene3D" id="3.30.70.270">
    <property type="match status" value="1"/>
</dbReference>
<evidence type="ECO:0000313" key="4">
    <source>
        <dbReference type="Proteomes" id="UP000716291"/>
    </source>
</evidence>
<dbReference type="SUPFAM" id="SSF47823">
    <property type="entry name" value="lambda integrase-like, N-terminal domain"/>
    <property type="match status" value="1"/>
</dbReference>
<dbReference type="CDD" id="cd03714">
    <property type="entry name" value="RT_DIRS1"/>
    <property type="match status" value="1"/>
</dbReference>
<feature type="domain" description="Reverse transcriptase" evidence="2">
    <location>
        <begin position="1"/>
        <end position="137"/>
    </location>
</feature>
<dbReference type="InterPro" id="IPR043128">
    <property type="entry name" value="Rev_trsase/Diguanyl_cyclase"/>
</dbReference>
<organism evidence="3 4">
    <name type="scientific">Rhizopus oryzae</name>
    <name type="common">Mucormycosis agent</name>
    <name type="synonym">Rhizopus arrhizus var. delemar</name>
    <dbReference type="NCBI Taxonomy" id="64495"/>
    <lineage>
        <taxon>Eukaryota</taxon>
        <taxon>Fungi</taxon>
        <taxon>Fungi incertae sedis</taxon>
        <taxon>Mucoromycota</taxon>
        <taxon>Mucoromycotina</taxon>
        <taxon>Mucoromycetes</taxon>
        <taxon>Mucorales</taxon>
        <taxon>Mucorineae</taxon>
        <taxon>Rhizopodaceae</taxon>
        <taxon>Rhizopus</taxon>
    </lineage>
</organism>